<protein>
    <submittedName>
        <fullName evidence="2">Beta-lactamase</fullName>
    </submittedName>
</protein>
<dbReference type="Pfam" id="PF00144">
    <property type="entry name" value="Beta-lactamase"/>
    <property type="match status" value="1"/>
</dbReference>
<name>A0A076MMC0_AMYME</name>
<organism evidence="2 3">
    <name type="scientific">Amycolatopsis methanolica 239</name>
    <dbReference type="NCBI Taxonomy" id="1068978"/>
    <lineage>
        <taxon>Bacteria</taxon>
        <taxon>Bacillati</taxon>
        <taxon>Actinomycetota</taxon>
        <taxon>Actinomycetes</taxon>
        <taxon>Pseudonocardiales</taxon>
        <taxon>Pseudonocardiaceae</taxon>
        <taxon>Amycolatopsis</taxon>
        <taxon>Amycolatopsis methanolica group</taxon>
    </lineage>
</organism>
<reference evidence="2 3" key="1">
    <citation type="submission" date="2014-07" db="EMBL/GenBank/DDBJ databases">
        <title>Whole Genome Sequence of the Amycolatopsis methanolica 239.</title>
        <authorList>
            <person name="Tang B."/>
        </authorList>
    </citation>
    <scope>NUCLEOTIDE SEQUENCE [LARGE SCALE GENOMIC DNA]</scope>
    <source>
        <strain evidence="2 3">239</strain>
    </source>
</reference>
<dbReference type="eggNOG" id="COG1680">
    <property type="taxonomic scope" value="Bacteria"/>
</dbReference>
<gene>
    <name evidence="2" type="ORF">AMETH_1911</name>
</gene>
<dbReference type="STRING" id="1068978.AMETH_1911"/>
<dbReference type="InterPro" id="IPR001466">
    <property type="entry name" value="Beta-lactam-related"/>
</dbReference>
<sequence length="410" mass="45071">MATELKVDTDPAEVGFDARRLDRIEGHFGRYVDDGRLPGWLAVVSRRGKIAYVARRGHRDVEAGLPVEMDTRWRIFSMTKPITSVAVMVLYEEGAFELTDPIARWLPEFAEPRVFVKGSALKPVTEPATEPIRVWHLLTHTAGLTYGFHHAHPVDAIYRANGFEWGTPPGADLAECTRRWAELPLVFQPGAEWNYSVATDVLGRLVEVVSGQPLDEFFARRIFEPLGMGNTGFATDSTDKFAALYVPDPGTGKAVRNEAFGRSGLEKPACLSGGGGLVSTAADYHRFTQFLLNRGELDGVRLLGPRTVDLMTSNHLPGGVDLEAYGRPLFAEMPFHGFGFGLGFSVLTDPVKAKTLSSEGEFAWGGAASTAFWVDPAAEITALFFTQLLPSSTHPIRQYLRQLVYQAVVD</sequence>
<dbReference type="Proteomes" id="UP000062973">
    <property type="component" value="Chromosome"/>
</dbReference>
<dbReference type="OrthoDB" id="4281716at2"/>
<dbReference type="InterPro" id="IPR012338">
    <property type="entry name" value="Beta-lactam/transpept-like"/>
</dbReference>
<dbReference type="EMBL" id="CP009110">
    <property type="protein sequence ID" value="AIJ22003.1"/>
    <property type="molecule type" value="Genomic_DNA"/>
</dbReference>
<keyword evidence="3" id="KW-1185">Reference proteome</keyword>
<dbReference type="Gene3D" id="3.40.710.10">
    <property type="entry name" value="DD-peptidase/beta-lactamase superfamily"/>
    <property type="match status" value="1"/>
</dbReference>
<dbReference type="RefSeq" id="WP_017981215.1">
    <property type="nucleotide sequence ID" value="NZ_AQUL01000001.1"/>
</dbReference>
<dbReference type="PATRIC" id="fig|1068978.7.peg.2027"/>
<dbReference type="InterPro" id="IPR050789">
    <property type="entry name" value="Diverse_Enzym_Activities"/>
</dbReference>
<dbReference type="PANTHER" id="PTHR43283:SF3">
    <property type="entry name" value="BETA-LACTAMASE FAMILY PROTEIN (AFU_ORTHOLOGUE AFUA_5G07500)"/>
    <property type="match status" value="1"/>
</dbReference>
<dbReference type="HOGENOM" id="CLU_020027_11_2_11"/>
<accession>A0A076MMC0</accession>
<evidence type="ECO:0000313" key="2">
    <source>
        <dbReference type="EMBL" id="AIJ22003.1"/>
    </source>
</evidence>
<dbReference type="KEGG" id="amq:AMETH_1911"/>
<dbReference type="PANTHER" id="PTHR43283">
    <property type="entry name" value="BETA-LACTAMASE-RELATED"/>
    <property type="match status" value="1"/>
</dbReference>
<evidence type="ECO:0000259" key="1">
    <source>
        <dbReference type="Pfam" id="PF00144"/>
    </source>
</evidence>
<dbReference type="SUPFAM" id="SSF56601">
    <property type="entry name" value="beta-lactamase/transpeptidase-like"/>
    <property type="match status" value="1"/>
</dbReference>
<evidence type="ECO:0000313" key="3">
    <source>
        <dbReference type="Proteomes" id="UP000062973"/>
    </source>
</evidence>
<dbReference type="AlphaFoldDB" id="A0A076MMC0"/>
<feature type="domain" description="Beta-lactamase-related" evidence="1">
    <location>
        <begin position="26"/>
        <end position="403"/>
    </location>
</feature>
<proteinExistence type="predicted"/>